<dbReference type="InterPro" id="IPR003458">
    <property type="entry name" value="Phage_T4_Gp38_tail_assem"/>
</dbReference>
<sequence length="153" mass="17188">MFKIYARIDNGVYVEFIAPADPYDTEAPDWEEGEPSRIGTERPIEVRFPAEIVATMVDITGMDPMPQPGWTYNDGLFAGPATPVIDYTAINSAFLQQLSMQASQSMTPYFLALNLGNATDEETLKAKEWQMYYRDLQVVDITEESPAWPVPPT</sequence>
<dbReference type="Proteomes" id="UP000295254">
    <property type="component" value="Unassembled WGS sequence"/>
</dbReference>
<dbReference type="STRING" id="95300.SAMN05216558_1323"/>
<accession>A0A1H2MV73</accession>
<reference evidence="2" key="1">
    <citation type="journal article" date="2019" name="bioRxiv">
        <title>Bacterially produced spermidine induces plant systemic susceptibility to pathogens.</title>
        <authorList>
            <person name="Melnyk R.A."/>
            <person name="Beskrovnaya P.A."/>
            <person name="Liu Z."/>
            <person name="Song Y."/>
            <person name="Haney C.H."/>
        </authorList>
    </citation>
    <scope>NUCLEOTIDE SEQUENCE [LARGE SCALE GENOMIC DNA]</scope>
    <source>
        <strain evidence="2">Dha-51</strain>
    </source>
</reference>
<dbReference type="EMBL" id="RRZK01000005">
    <property type="protein sequence ID" value="TDB67175.1"/>
    <property type="molecule type" value="Genomic_DNA"/>
</dbReference>
<dbReference type="Pfam" id="PF02413">
    <property type="entry name" value="Caudo_TAP"/>
    <property type="match status" value="1"/>
</dbReference>
<keyword evidence="2" id="KW-1185">Reference proteome</keyword>
<dbReference type="RefSeq" id="WP_093218234.1">
    <property type="nucleotide sequence ID" value="NZ_LT629803.1"/>
</dbReference>
<dbReference type="OrthoDB" id="8596093at2"/>
<evidence type="ECO:0000313" key="2">
    <source>
        <dbReference type="Proteomes" id="UP000295254"/>
    </source>
</evidence>
<evidence type="ECO:0000313" key="1">
    <source>
        <dbReference type="EMBL" id="TDB67175.1"/>
    </source>
</evidence>
<dbReference type="AlphaFoldDB" id="A0A1H2MV73"/>
<name>A0A1H2MV73_PSEVA</name>
<organism evidence="1 2">
    <name type="scientific">Pseudomonas vancouverensis</name>
    <dbReference type="NCBI Taxonomy" id="95300"/>
    <lineage>
        <taxon>Bacteria</taxon>
        <taxon>Pseudomonadati</taxon>
        <taxon>Pseudomonadota</taxon>
        <taxon>Gammaproteobacteria</taxon>
        <taxon>Pseudomonadales</taxon>
        <taxon>Pseudomonadaceae</taxon>
        <taxon>Pseudomonas</taxon>
    </lineage>
</organism>
<comment type="caution">
    <text evidence="1">The sequence shown here is derived from an EMBL/GenBank/DDBJ whole genome shotgun (WGS) entry which is preliminary data.</text>
</comment>
<protein>
    <submittedName>
        <fullName evidence="1">Uncharacterized protein</fullName>
    </submittedName>
</protein>
<gene>
    <name evidence="1" type="ORF">EIY72_03765</name>
</gene>
<proteinExistence type="predicted"/>